<evidence type="ECO:0000256" key="3">
    <source>
        <dbReference type="ARBA" id="ARBA00022692"/>
    </source>
</evidence>
<dbReference type="GO" id="GO:0008233">
    <property type="term" value="F:peptidase activity"/>
    <property type="evidence" value="ECO:0007669"/>
    <property type="project" value="UniProtKB-KW"/>
</dbReference>
<protein>
    <recommendedName>
        <fullName evidence="6">Protein HflK</fullName>
    </recommendedName>
</protein>
<dbReference type="GO" id="GO:0006508">
    <property type="term" value="P:proteolysis"/>
    <property type="evidence" value="ECO:0007669"/>
    <property type="project" value="UniProtKB-KW"/>
</dbReference>
<evidence type="ECO:0000256" key="4">
    <source>
        <dbReference type="ARBA" id="ARBA00022989"/>
    </source>
</evidence>
<evidence type="ECO:0000259" key="8">
    <source>
        <dbReference type="SMART" id="SM00244"/>
    </source>
</evidence>
<dbReference type="EMBL" id="JBDQQU010000008">
    <property type="protein sequence ID" value="MEO3954497.1"/>
    <property type="molecule type" value="Genomic_DNA"/>
</dbReference>
<reference evidence="9 10" key="1">
    <citation type="submission" date="2024-05" db="EMBL/GenBank/DDBJ databases">
        <authorList>
            <person name="De Oliveira J.P."/>
            <person name="Noriler S.A."/>
            <person name="De Oliveira A.G."/>
            <person name="Sipoli D.S."/>
        </authorList>
    </citation>
    <scope>NUCLEOTIDE SEQUENCE [LARGE SCALE GENOMIC DNA]</scope>
    <source>
        <strain evidence="9 10">LABIM186</strain>
    </source>
</reference>
<keyword evidence="4 6" id="KW-1133">Transmembrane helix</keyword>
<keyword evidence="10" id="KW-1185">Reference proteome</keyword>
<evidence type="ECO:0000313" key="10">
    <source>
        <dbReference type="Proteomes" id="UP001438292"/>
    </source>
</evidence>
<dbReference type="RefSeq" id="WP_166440081.1">
    <property type="nucleotide sequence ID" value="NZ_CP197095.1"/>
</dbReference>
<dbReference type="InterPro" id="IPR050710">
    <property type="entry name" value="Band7/mec-2_domain"/>
</dbReference>
<feature type="region of interest" description="Disordered" evidence="7">
    <location>
        <begin position="364"/>
        <end position="408"/>
    </location>
</feature>
<comment type="function">
    <text evidence="6">HflC and HflK could encode or regulate a protease.</text>
</comment>
<feature type="transmembrane region" description="Helical" evidence="6">
    <location>
        <begin position="64"/>
        <end position="83"/>
    </location>
</feature>
<dbReference type="PANTHER" id="PTHR43327">
    <property type="entry name" value="STOMATIN-LIKE PROTEIN 2, MITOCHONDRIAL"/>
    <property type="match status" value="1"/>
</dbReference>
<organism evidence="9 10">
    <name type="scientific">Chromobacterium piscinae</name>
    <dbReference type="NCBI Taxonomy" id="686831"/>
    <lineage>
        <taxon>Bacteria</taxon>
        <taxon>Pseudomonadati</taxon>
        <taxon>Pseudomonadota</taxon>
        <taxon>Betaproteobacteria</taxon>
        <taxon>Neisseriales</taxon>
        <taxon>Chromobacteriaceae</taxon>
        <taxon>Chromobacterium</taxon>
    </lineage>
</organism>
<dbReference type="Pfam" id="PF12221">
    <property type="entry name" value="HflK_N"/>
    <property type="match status" value="1"/>
</dbReference>
<dbReference type="Gene3D" id="3.30.479.30">
    <property type="entry name" value="Band 7 domain"/>
    <property type="match status" value="1"/>
</dbReference>
<proteinExistence type="inferred from homology"/>
<comment type="caution">
    <text evidence="9">The sequence shown here is derived from an EMBL/GenBank/DDBJ whole genome shotgun (WGS) entry which is preliminary data.</text>
</comment>
<dbReference type="InterPro" id="IPR010201">
    <property type="entry name" value="HflK"/>
</dbReference>
<evidence type="ECO:0000256" key="2">
    <source>
        <dbReference type="ARBA" id="ARBA00006971"/>
    </source>
</evidence>
<accession>A0ABV0H3H9</accession>
<keyword evidence="9" id="KW-0378">Hydrolase</keyword>
<keyword evidence="3 6" id="KW-0812">Transmembrane</keyword>
<evidence type="ECO:0000313" key="9">
    <source>
        <dbReference type="EMBL" id="MEO3954497.1"/>
    </source>
</evidence>
<comment type="similarity">
    <text evidence="2 6">Belongs to the band 7/mec-2 family. HflK subfamily.</text>
</comment>
<name>A0ABV0H3H9_9NEIS</name>
<feature type="domain" description="Band 7" evidence="8">
    <location>
        <begin position="78"/>
        <end position="255"/>
    </location>
</feature>
<evidence type="ECO:0000256" key="1">
    <source>
        <dbReference type="ARBA" id="ARBA00004167"/>
    </source>
</evidence>
<dbReference type="SMART" id="SM00244">
    <property type="entry name" value="PHB"/>
    <property type="match status" value="1"/>
</dbReference>
<evidence type="ECO:0000256" key="7">
    <source>
        <dbReference type="SAM" id="MobiDB-lite"/>
    </source>
</evidence>
<dbReference type="Pfam" id="PF01145">
    <property type="entry name" value="Band_7"/>
    <property type="match status" value="1"/>
</dbReference>
<feature type="compositionally biased region" description="Gly residues" evidence="7">
    <location>
        <begin position="38"/>
        <end position="51"/>
    </location>
</feature>
<keyword evidence="5 6" id="KW-0472">Membrane</keyword>
<feature type="compositionally biased region" description="Polar residues" evidence="7">
    <location>
        <begin position="1"/>
        <end position="14"/>
    </location>
</feature>
<dbReference type="GeneID" id="97480490"/>
<dbReference type="InterPro" id="IPR036013">
    <property type="entry name" value="Band_7/SPFH_dom_sf"/>
</dbReference>
<dbReference type="PANTHER" id="PTHR43327:SF2">
    <property type="entry name" value="MODULATOR OF FTSH PROTEASE HFLK"/>
    <property type="match status" value="1"/>
</dbReference>
<feature type="region of interest" description="Disordered" evidence="7">
    <location>
        <begin position="33"/>
        <end position="56"/>
    </location>
</feature>
<sequence>MSQNDPNRGRNGQNGPPDLDEVFRDLNRKLSRLLGGKPNNGGQGGNQGGRPGASFTPPSYKGGAAVVVGVLAALWLASGFYIVDAREEGVVLRLGSYNRLTEPGLQWHAPYPFEKAEIVNLTELRSIEVGYRGSAQNRVPEESLMLTSDQNIIDVQLSVQYDIKDARAFLFNNAARERDGKDLVKQAAETAIREVVGRNKVDFVLNEGRAQIAADARKLIQDVLDRYRAGIRVAKVNINDVQPPQAVLAAFDDAVKAGQDKDKLRNEGMAYANEVVPKAKGMASRLVQEAEGYQQQVVERAQGDAERFKQVLPEYNKAPKVMRDRLYLDMMQQIMNNSSKVLVDQKGGNSLLYLPLDKLTQMASPGAAAPAQASATPAPEAPAQPASPPAAKNGRDASRGRDFFGAER</sequence>
<comment type="subunit">
    <text evidence="6">HflC and HflK may interact to form a multimeric complex.</text>
</comment>
<evidence type="ECO:0000256" key="5">
    <source>
        <dbReference type="ARBA" id="ARBA00023136"/>
    </source>
</evidence>
<keyword evidence="9" id="KW-0645">Protease</keyword>
<dbReference type="InterPro" id="IPR001107">
    <property type="entry name" value="Band_7"/>
</dbReference>
<feature type="region of interest" description="Disordered" evidence="7">
    <location>
        <begin position="1"/>
        <end position="21"/>
    </location>
</feature>
<dbReference type="SUPFAM" id="SSF117892">
    <property type="entry name" value="Band 7/SPFH domain"/>
    <property type="match status" value="1"/>
</dbReference>
<evidence type="ECO:0000256" key="6">
    <source>
        <dbReference type="RuleBase" id="RU364113"/>
    </source>
</evidence>
<feature type="compositionally biased region" description="Pro residues" evidence="7">
    <location>
        <begin position="379"/>
        <end position="388"/>
    </location>
</feature>
<dbReference type="Proteomes" id="UP001438292">
    <property type="component" value="Unassembled WGS sequence"/>
</dbReference>
<dbReference type="NCBIfam" id="TIGR01933">
    <property type="entry name" value="hflK"/>
    <property type="match status" value="1"/>
</dbReference>
<dbReference type="CDD" id="cd03404">
    <property type="entry name" value="SPFH_HflK"/>
    <property type="match status" value="1"/>
</dbReference>
<feature type="compositionally biased region" description="Basic and acidic residues" evidence="7">
    <location>
        <begin position="393"/>
        <end position="408"/>
    </location>
</feature>
<feature type="compositionally biased region" description="Low complexity" evidence="7">
    <location>
        <begin position="364"/>
        <end position="378"/>
    </location>
</feature>
<dbReference type="InterPro" id="IPR020980">
    <property type="entry name" value="Membrane_HflK_N"/>
</dbReference>
<comment type="subcellular location">
    <subcellularLocation>
        <location evidence="1">Membrane</location>
        <topology evidence="1">Single-pass membrane protein</topology>
    </subcellularLocation>
</comment>
<gene>
    <name evidence="9" type="primary">hflK</name>
    <name evidence="9" type="ORF">ABH309_08535</name>
</gene>